<dbReference type="Proteomes" id="UP000325577">
    <property type="component" value="Linkage Group LG12"/>
</dbReference>
<dbReference type="InterPro" id="IPR002014">
    <property type="entry name" value="VHS_dom"/>
</dbReference>
<dbReference type="Gene3D" id="1.25.40.90">
    <property type="match status" value="1"/>
</dbReference>
<dbReference type="GO" id="GO:0032588">
    <property type="term" value="C:trans-Golgi network membrane"/>
    <property type="evidence" value="ECO:0007669"/>
    <property type="project" value="TreeGrafter"/>
</dbReference>
<dbReference type="AlphaFoldDB" id="A0A5J5BGH5"/>
<comment type="subcellular location">
    <subcellularLocation>
        <location evidence="1">Cytoplasmic vesicle</location>
        <location evidence="1">Clathrin-coated vesicle</location>
    </subcellularLocation>
    <subcellularLocation>
        <location evidence="2">Golgi apparatus</location>
        <location evidence="2">trans-Golgi network</location>
    </subcellularLocation>
</comment>
<keyword evidence="7" id="KW-1185">Reference proteome</keyword>
<evidence type="ECO:0000313" key="7">
    <source>
        <dbReference type="Proteomes" id="UP000325577"/>
    </source>
</evidence>
<evidence type="ECO:0000256" key="3">
    <source>
        <dbReference type="ARBA" id="ARBA00023034"/>
    </source>
</evidence>
<feature type="domain" description="VHS" evidence="5">
    <location>
        <begin position="20"/>
        <end position="158"/>
    </location>
</feature>
<dbReference type="InterPro" id="IPR008942">
    <property type="entry name" value="ENTH_VHS"/>
</dbReference>
<evidence type="ECO:0000256" key="4">
    <source>
        <dbReference type="ARBA" id="ARBA00023329"/>
    </source>
</evidence>
<dbReference type="PROSITE" id="PS50179">
    <property type="entry name" value="VHS"/>
    <property type="match status" value="1"/>
</dbReference>
<dbReference type="Pfam" id="PF01417">
    <property type="entry name" value="ENTH"/>
    <property type="match status" value="1"/>
</dbReference>
<dbReference type="PANTHER" id="PTHR21514:SF0">
    <property type="entry name" value="AP-4 COMPLEX ACCESSORY SUBUNIT TEPSIN"/>
    <property type="match status" value="1"/>
</dbReference>
<evidence type="ECO:0000256" key="2">
    <source>
        <dbReference type="ARBA" id="ARBA00004601"/>
    </source>
</evidence>
<gene>
    <name evidence="6" type="ORF">F0562_022918</name>
</gene>
<dbReference type="SMART" id="SM00288">
    <property type="entry name" value="VHS"/>
    <property type="match status" value="1"/>
</dbReference>
<dbReference type="InterPro" id="IPR013809">
    <property type="entry name" value="ENTH"/>
</dbReference>
<keyword evidence="3" id="KW-0333">Golgi apparatus</keyword>
<reference evidence="6 7" key="1">
    <citation type="submission" date="2019-09" db="EMBL/GenBank/DDBJ databases">
        <title>A chromosome-level genome assembly of the Chinese tupelo Nyssa sinensis.</title>
        <authorList>
            <person name="Yang X."/>
            <person name="Kang M."/>
            <person name="Yang Y."/>
            <person name="Xiong H."/>
            <person name="Wang M."/>
            <person name="Zhang Z."/>
            <person name="Wang Z."/>
            <person name="Wu H."/>
            <person name="Ma T."/>
            <person name="Liu J."/>
            <person name="Xi Z."/>
        </authorList>
    </citation>
    <scope>NUCLEOTIDE SEQUENCE [LARGE SCALE GENOMIC DNA]</scope>
    <source>
        <strain evidence="6">J267</strain>
        <tissue evidence="6">Leaf</tissue>
    </source>
</reference>
<protein>
    <recommendedName>
        <fullName evidence="5">VHS domain-containing protein</fullName>
    </recommendedName>
</protein>
<evidence type="ECO:0000256" key="1">
    <source>
        <dbReference type="ARBA" id="ARBA00004132"/>
    </source>
</evidence>
<evidence type="ECO:0000259" key="5">
    <source>
        <dbReference type="PROSITE" id="PS50179"/>
    </source>
</evidence>
<evidence type="ECO:0000313" key="6">
    <source>
        <dbReference type="EMBL" id="KAA8541766.1"/>
    </source>
</evidence>
<dbReference type="GO" id="GO:0035091">
    <property type="term" value="F:phosphatidylinositol binding"/>
    <property type="evidence" value="ECO:0007669"/>
    <property type="project" value="InterPro"/>
</dbReference>
<dbReference type="EMBL" id="CM018035">
    <property type="protein sequence ID" value="KAA8541766.1"/>
    <property type="molecule type" value="Genomic_DNA"/>
</dbReference>
<dbReference type="InterPro" id="IPR039273">
    <property type="entry name" value="TEPSIN"/>
</dbReference>
<dbReference type="InterPro" id="IPR035802">
    <property type="entry name" value="ENTH/VHS_tepsin"/>
</dbReference>
<accession>A0A5J5BGH5</accession>
<name>A0A5J5BGH5_9ASTE</name>
<dbReference type="OrthoDB" id="118154at2759"/>
<dbReference type="GO" id="GO:0030136">
    <property type="term" value="C:clathrin-coated vesicle"/>
    <property type="evidence" value="ECO:0007669"/>
    <property type="project" value="UniProtKB-SubCell"/>
</dbReference>
<organism evidence="6 7">
    <name type="scientific">Nyssa sinensis</name>
    <dbReference type="NCBI Taxonomy" id="561372"/>
    <lineage>
        <taxon>Eukaryota</taxon>
        <taxon>Viridiplantae</taxon>
        <taxon>Streptophyta</taxon>
        <taxon>Embryophyta</taxon>
        <taxon>Tracheophyta</taxon>
        <taxon>Spermatophyta</taxon>
        <taxon>Magnoliopsida</taxon>
        <taxon>eudicotyledons</taxon>
        <taxon>Gunneridae</taxon>
        <taxon>Pentapetalae</taxon>
        <taxon>asterids</taxon>
        <taxon>Cornales</taxon>
        <taxon>Nyssaceae</taxon>
        <taxon>Nyssa</taxon>
    </lineage>
</organism>
<proteinExistence type="predicted"/>
<sequence>MDSSRRAVESYWRSRMIDAATSDEDKVTPVYKLEEVSELLRSSHFSIVKEVSEFILKRLEHKSPIVKQKALRLIKYTVGKSGVEFRREMQRNSVAVRQLLHYKGQLDPLKGDALNKAVRDTAQEAISAIFSADDNKPPSTEDLNKRIQGFGNTNFEMPSEDKKSFLSEVVGIGSATIKQGLSSLTQAQSLRKNDTGSYKSPTLRRSLTTEINYPDKYERFENQSETQSASLFSKNVSAGSWGQDLRITQTETTNGDSTSSYAENKSHEERLLETIVTSGGVRLQPTRDALQVFLVEASKLDALALSHALESKLQSHLWQVRMKAICVLEAILRKKDDEHFLTLASYFSENNGAVVRCSESPQASLREKANKVLSLLDGERTGSTIGHPEKPVKAVTTIQMPDLIDTGDSDVFYGNEDSIEMQRERKNDDDPFADVSFHTSVDKEHIADLFSGLTVDKPGAAEVHTVTNKNGARLFDIFGSNSELPQEQENHKKDVHDLMAGLSLNENDSMMKEKGASPGVLSQTIFSNSTVNPSNPLSNDVLNGILSSQVAGMNANAVFPLGPMPYNLPSGIMFNPGFPSQPINYGAMGSLFAQQQFLATMSNFQQLGNLHIQNTGISRAGETNGEGYSSPLPDIFNPSIPTQTPSSMMSSSKKEESKAFDFISDHLAAARDPRRVV</sequence>
<dbReference type="SUPFAM" id="SSF48464">
    <property type="entry name" value="ENTH/VHS domain"/>
    <property type="match status" value="1"/>
</dbReference>
<dbReference type="PANTHER" id="PTHR21514">
    <property type="entry name" value="AP-4 COMPLEX ACCESSORY SUBUNIT TEPSIN"/>
    <property type="match status" value="1"/>
</dbReference>
<dbReference type="CDD" id="cd03572">
    <property type="entry name" value="ENTH_like_Tepsin"/>
    <property type="match status" value="1"/>
</dbReference>
<dbReference type="GO" id="GO:0043130">
    <property type="term" value="F:ubiquitin binding"/>
    <property type="evidence" value="ECO:0007669"/>
    <property type="project" value="InterPro"/>
</dbReference>
<keyword evidence="4" id="KW-0968">Cytoplasmic vesicle</keyword>